<protein>
    <submittedName>
        <fullName evidence="9">Unannotated protein</fullName>
    </submittedName>
</protein>
<evidence type="ECO:0000256" key="5">
    <source>
        <dbReference type="ARBA" id="ARBA00022839"/>
    </source>
</evidence>
<evidence type="ECO:0000256" key="1">
    <source>
        <dbReference type="ARBA" id="ARBA00022722"/>
    </source>
</evidence>
<dbReference type="GO" id="GO:0006281">
    <property type="term" value="P:DNA repair"/>
    <property type="evidence" value="ECO:0007669"/>
    <property type="project" value="UniProtKB-KW"/>
</dbReference>
<keyword evidence="6" id="KW-0067">ATP-binding</keyword>
<organism evidence="9">
    <name type="scientific">freshwater metagenome</name>
    <dbReference type="NCBI Taxonomy" id="449393"/>
    <lineage>
        <taxon>unclassified sequences</taxon>
        <taxon>metagenomes</taxon>
        <taxon>ecological metagenomes</taxon>
    </lineage>
</organism>
<sequence>MGQWLEQYVASKWGAIANWDVLLVDPFLATALYDDPHHFDAWSVLSLTGQMLAHRGETPLTVTAASTRARNLREVLLWRPAQFEDYLSGVDQGIESKVVATLRAQGLRTPWEALHTTEITTTTQCVIFGIRELAHGSLLPSVVRRLSATASVQVYLTMPSLDTEALASNSSLLTTWGATQLAHWQLWREACPDADVTLCADESRVLRQALSGDTSVSSDLVAQSIQLHGTVGPGRQVEVARDVIARLIDELNIAPHQVRVVTTDPTQFAPLFDAEWRHQGSTRQSLQFEVADPSLARASFRLEAFERFLRTIDSHYTVNDFIALLSQPALLVGLGINQASGERLREQALEALSLGLDGESRAGLEIFSAGDDSGTWRRFTDRGLMASVFEETRSVAAPIAPLGVAEDRETMAAVAELTDFLLDAQHEVGEVRPLIEWVTWYRHIAEQFIGSVPDVTDNGLEKIFERLGRVVDTSNPLLTFSEARDFVESLASSLGGGQTFGRGGVVVQGLDGLADAPFAVTCILGLDDDLMPSPMSPPAHLAPAQPGDPSPRARFRASLLAQILSTTHRVILFTTDRSVRDSSSIGLSVPLAELDGALRPILGHQGMAMRRHPRHGFSINIETEKVIADVAPTLSESDSYSSNAFSLDGAHAQLATLLAARVDVDAALESDIPVSAKSESVPLEIDLVELERFLKNPQGTYATKFLGNARIAESHDEAGRTPRRELSPHREVPSIKRQLVTEGLTRGYGEMEEHIDDLTGLVAPAFRFEVESKIDRTRLEKFVRHHRADIEALAVEPSVLSLPPGFSVGQEPRELLRGDVSVYELEDEVLIVRTTTSSKLESAFLPGVLHLSIATLATTKPVRLVVARLADEAEAEHNAWVTLKWPADTAEENATVFIRMIARIYDSQYAHPPVFVRRTSLHALTDKKGAHAGNYKKLFGRKTAKEMWEGDFDGGEGESQDSINQLLLPFTYEELGELYGQAFDRITNWLVENLAPLIILINEGSSTWTRVVEVDDEAL</sequence>
<dbReference type="PANTHER" id="PTHR30591:SF1">
    <property type="entry name" value="RECBCD ENZYME SUBUNIT RECC"/>
    <property type="match status" value="1"/>
</dbReference>
<dbReference type="InterPro" id="IPR027417">
    <property type="entry name" value="P-loop_NTPase"/>
</dbReference>
<evidence type="ECO:0000256" key="6">
    <source>
        <dbReference type="ARBA" id="ARBA00022840"/>
    </source>
</evidence>
<gene>
    <name evidence="9" type="ORF">UFOPK2958_00856</name>
</gene>
<dbReference type="GO" id="GO:0005524">
    <property type="term" value="F:ATP binding"/>
    <property type="evidence" value="ECO:0007669"/>
    <property type="project" value="UniProtKB-KW"/>
</dbReference>
<dbReference type="GO" id="GO:0004527">
    <property type="term" value="F:exonuclease activity"/>
    <property type="evidence" value="ECO:0007669"/>
    <property type="project" value="UniProtKB-KW"/>
</dbReference>
<reference evidence="9" key="1">
    <citation type="submission" date="2020-05" db="EMBL/GenBank/DDBJ databases">
        <authorList>
            <person name="Chiriac C."/>
            <person name="Salcher M."/>
            <person name="Ghai R."/>
            <person name="Kavagutti S V."/>
        </authorList>
    </citation>
    <scope>NUCLEOTIDE SEQUENCE</scope>
</reference>
<evidence type="ECO:0000313" key="9">
    <source>
        <dbReference type="EMBL" id="CAB4786438.1"/>
    </source>
</evidence>
<evidence type="ECO:0000256" key="7">
    <source>
        <dbReference type="ARBA" id="ARBA00023125"/>
    </source>
</evidence>
<dbReference type="EMBL" id="CAFAAB010000090">
    <property type="protein sequence ID" value="CAB4786438.1"/>
    <property type="molecule type" value="Genomic_DNA"/>
</dbReference>
<dbReference type="Gene3D" id="3.40.50.300">
    <property type="entry name" value="P-loop containing nucleotide triphosphate hydrolases"/>
    <property type="match status" value="2"/>
</dbReference>
<keyword evidence="8" id="KW-0234">DNA repair</keyword>
<keyword evidence="1" id="KW-0540">Nuclease</keyword>
<evidence type="ECO:0000256" key="2">
    <source>
        <dbReference type="ARBA" id="ARBA00022741"/>
    </source>
</evidence>
<name>A0A6J6WUI3_9ZZZZ</name>
<keyword evidence="5" id="KW-0269">Exonuclease</keyword>
<evidence type="ECO:0000256" key="4">
    <source>
        <dbReference type="ARBA" id="ARBA00022801"/>
    </source>
</evidence>
<keyword evidence="3" id="KW-0227">DNA damage</keyword>
<accession>A0A6J6WUI3</accession>
<keyword evidence="4" id="KW-0378">Hydrolase</keyword>
<evidence type="ECO:0000256" key="3">
    <source>
        <dbReference type="ARBA" id="ARBA00022763"/>
    </source>
</evidence>
<dbReference type="PANTHER" id="PTHR30591">
    <property type="entry name" value="RECBCD ENZYME SUBUNIT RECC"/>
    <property type="match status" value="1"/>
</dbReference>
<dbReference type="GO" id="GO:0006310">
    <property type="term" value="P:DNA recombination"/>
    <property type="evidence" value="ECO:0007669"/>
    <property type="project" value="TreeGrafter"/>
</dbReference>
<keyword evidence="7" id="KW-0238">DNA-binding</keyword>
<dbReference type="GO" id="GO:0003677">
    <property type="term" value="F:DNA binding"/>
    <property type="evidence" value="ECO:0007669"/>
    <property type="project" value="UniProtKB-KW"/>
</dbReference>
<proteinExistence type="predicted"/>
<dbReference type="AlphaFoldDB" id="A0A6J6WUI3"/>
<dbReference type="SUPFAM" id="SSF52540">
    <property type="entry name" value="P-loop containing nucleoside triphosphate hydrolases"/>
    <property type="match status" value="1"/>
</dbReference>
<evidence type="ECO:0000256" key="8">
    <source>
        <dbReference type="ARBA" id="ARBA00023204"/>
    </source>
</evidence>
<keyword evidence="2" id="KW-0547">Nucleotide-binding</keyword>